<gene>
    <name evidence="9" type="primary">cmeA</name>
    <name evidence="9" type="ORF">CPIN18021_1734</name>
</gene>
<dbReference type="Pfam" id="PF25917">
    <property type="entry name" value="BSH_RND"/>
    <property type="match status" value="1"/>
</dbReference>
<sequence length="378" mass="41462">MKKTQILIAIFVTIFIAGCFDFNFLKTEKSKNTQNKKPQMPPATVNVIVAKKADNKMIFEYPAKLESLQEVIVTPKVSGTIIKQNFKAGDKVKQGDVLFIVEPDKFEALYDIANAAIIQAESAYKNAKSEMERVKRLFSQNAISQKEYDNALAKLEVASASIASAKANAKAAKLDLSYTKIKAPFSGVVSENLVDVGSFVAAGNTKLVKLSDIDTINARFYISDVANLKRINNLTNKNWVQLDSNATLITNNGNVKGSLNFIDNTVDENTGSVLAKAEFKNENLQLLAGSFAKISLDGFIQKNSFLLPQIAIKQDVVSPYVLVAKDNKVTKKPIQIIFETSENAIINSGLKEGDQIIINNFNKIGIGATVKVENKENK</sequence>
<dbReference type="Pfam" id="PF25967">
    <property type="entry name" value="RND-MFP_C"/>
    <property type="match status" value="1"/>
</dbReference>
<dbReference type="SUPFAM" id="SSF111369">
    <property type="entry name" value="HlyD-like secretion proteins"/>
    <property type="match status" value="1"/>
</dbReference>
<dbReference type="GO" id="GO:0005886">
    <property type="term" value="C:plasma membrane"/>
    <property type="evidence" value="ECO:0007669"/>
    <property type="project" value="TreeGrafter"/>
</dbReference>
<evidence type="ECO:0000256" key="4">
    <source>
        <dbReference type="SAM" id="Phobius"/>
    </source>
</evidence>
<dbReference type="InterPro" id="IPR058626">
    <property type="entry name" value="MdtA-like_b-barrel"/>
</dbReference>
<dbReference type="Gene3D" id="2.40.30.170">
    <property type="match status" value="1"/>
</dbReference>
<name>A0A1S6U9V4_9BACT</name>
<reference evidence="10" key="1">
    <citation type="submission" date="2016-09" db="EMBL/GenBank/DDBJ databases">
        <title>Comparative genomics of the Campylobacter concisus group.</title>
        <authorList>
            <person name="Miller W.G."/>
            <person name="Yee E."/>
            <person name="Chapman M.H."/>
            <person name="Huynh S."/>
            <person name="Bono J.L."/>
            <person name="On S.L.W."/>
            <person name="StLeger J."/>
            <person name="Foster G."/>
            <person name="Parker C.T."/>
        </authorList>
    </citation>
    <scope>NUCLEOTIDE SEQUENCE [LARGE SCALE GENOMIC DNA]</scope>
    <source>
        <strain evidence="10">RM18021</strain>
    </source>
</reference>
<accession>A0A1S6U9V4</accession>
<dbReference type="Pfam" id="PF25876">
    <property type="entry name" value="HH_MFP_RND"/>
    <property type="match status" value="1"/>
</dbReference>
<dbReference type="EMBL" id="CP017258">
    <property type="protein sequence ID" value="AQW88511.1"/>
    <property type="molecule type" value="Genomic_DNA"/>
</dbReference>
<keyword evidence="3" id="KW-0175">Coiled coil</keyword>
<dbReference type="InterPro" id="IPR058627">
    <property type="entry name" value="MdtA-like_C"/>
</dbReference>
<dbReference type="PANTHER" id="PTHR30158">
    <property type="entry name" value="ACRA/E-RELATED COMPONENT OF DRUG EFFLUX TRANSPORTER"/>
    <property type="match status" value="1"/>
</dbReference>
<feature type="domain" description="Multidrug resistance protein MdtA-like C-terminal permuted SH3" evidence="8">
    <location>
        <begin position="304"/>
        <end position="360"/>
    </location>
</feature>
<dbReference type="GeneID" id="56567319"/>
<keyword evidence="4" id="KW-0472">Membrane</keyword>
<dbReference type="NCBIfam" id="TIGR01730">
    <property type="entry name" value="RND_mfp"/>
    <property type="match status" value="1"/>
</dbReference>
<evidence type="ECO:0000313" key="9">
    <source>
        <dbReference type="EMBL" id="AQW88511.1"/>
    </source>
</evidence>
<evidence type="ECO:0000256" key="1">
    <source>
        <dbReference type="ARBA" id="ARBA00004196"/>
    </source>
</evidence>
<evidence type="ECO:0000259" key="7">
    <source>
        <dbReference type="Pfam" id="PF25944"/>
    </source>
</evidence>
<keyword evidence="10" id="KW-1185">Reference proteome</keyword>
<feature type="domain" description="Multidrug resistance protein MdtA-like barrel-sandwich hybrid" evidence="6">
    <location>
        <begin position="70"/>
        <end position="206"/>
    </location>
</feature>
<dbReference type="InterPro" id="IPR058625">
    <property type="entry name" value="MdtA-like_BSH"/>
</dbReference>
<dbReference type="AlphaFoldDB" id="A0A1S6U9V4"/>
<feature type="domain" description="Multidrug resistance protein MdtA-like beta-barrel" evidence="7">
    <location>
        <begin position="224"/>
        <end position="297"/>
    </location>
</feature>
<proteinExistence type="inferred from homology"/>
<dbReference type="GO" id="GO:0022857">
    <property type="term" value="F:transmembrane transporter activity"/>
    <property type="evidence" value="ECO:0007669"/>
    <property type="project" value="InterPro"/>
</dbReference>
<dbReference type="InterPro" id="IPR058624">
    <property type="entry name" value="MdtA-like_HH"/>
</dbReference>
<feature type="coiled-coil region" evidence="3">
    <location>
        <begin position="110"/>
        <end position="137"/>
    </location>
</feature>
<dbReference type="Gene3D" id="1.10.287.470">
    <property type="entry name" value="Helix hairpin bin"/>
    <property type="match status" value="1"/>
</dbReference>
<dbReference type="Gene3D" id="2.40.420.20">
    <property type="match status" value="1"/>
</dbReference>
<protein>
    <submittedName>
        <fullName evidence="9">Multidrug efflux system CmeABC, periplasmic fusion protein CmeA</fullName>
    </submittedName>
</protein>
<dbReference type="Pfam" id="PF25944">
    <property type="entry name" value="Beta-barrel_RND"/>
    <property type="match status" value="1"/>
</dbReference>
<keyword evidence="4" id="KW-1133">Transmembrane helix</keyword>
<dbReference type="InterPro" id="IPR006143">
    <property type="entry name" value="RND_pump_MFP"/>
</dbReference>
<keyword evidence="4" id="KW-0812">Transmembrane</keyword>
<evidence type="ECO:0000259" key="5">
    <source>
        <dbReference type="Pfam" id="PF25876"/>
    </source>
</evidence>
<evidence type="ECO:0000256" key="3">
    <source>
        <dbReference type="SAM" id="Coils"/>
    </source>
</evidence>
<evidence type="ECO:0000256" key="2">
    <source>
        <dbReference type="ARBA" id="ARBA00009477"/>
    </source>
</evidence>
<evidence type="ECO:0000259" key="8">
    <source>
        <dbReference type="Pfam" id="PF25967"/>
    </source>
</evidence>
<dbReference type="GO" id="GO:0046677">
    <property type="term" value="P:response to antibiotic"/>
    <property type="evidence" value="ECO:0007669"/>
    <property type="project" value="TreeGrafter"/>
</dbReference>
<dbReference type="GO" id="GO:0030313">
    <property type="term" value="C:cell envelope"/>
    <property type="evidence" value="ECO:0007669"/>
    <property type="project" value="UniProtKB-SubCell"/>
</dbReference>
<feature type="transmembrane region" description="Helical" evidence="4">
    <location>
        <begin position="6"/>
        <end position="25"/>
    </location>
</feature>
<comment type="similarity">
    <text evidence="2">Belongs to the membrane fusion protein (MFP) (TC 8.A.1) family.</text>
</comment>
<dbReference type="Gene3D" id="2.40.50.100">
    <property type="match status" value="1"/>
</dbReference>
<dbReference type="RefSeq" id="WP_078423993.1">
    <property type="nucleotide sequence ID" value="NZ_CP017018.1"/>
</dbReference>
<dbReference type="PROSITE" id="PS51257">
    <property type="entry name" value="PROKAR_LIPOPROTEIN"/>
    <property type="match status" value="1"/>
</dbReference>
<dbReference type="KEGG" id="cpin:CPIN18020_1679"/>
<comment type="subcellular location">
    <subcellularLocation>
        <location evidence="1">Cell envelope</location>
    </subcellularLocation>
</comment>
<evidence type="ECO:0000313" key="10">
    <source>
        <dbReference type="Proteomes" id="UP000190868"/>
    </source>
</evidence>
<feature type="domain" description="Multidrug resistance protein MdtA-like alpha-helical hairpin" evidence="5">
    <location>
        <begin position="112"/>
        <end position="179"/>
    </location>
</feature>
<organism evidence="9 10">
    <name type="scientific">Campylobacter pinnipediorum subsp. caledonicus</name>
    <dbReference type="NCBI Taxonomy" id="1874362"/>
    <lineage>
        <taxon>Bacteria</taxon>
        <taxon>Pseudomonadati</taxon>
        <taxon>Campylobacterota</taxon>
        <taxon>Epsilonproteobacteria</taxon>
        <taxon>Campylobacterales</taxon>
        <taxon>Campylobacteraceae</taxon>
        <taxon>Campylobacter</taxon>
    </lineage>
</organism>
<dbReference type="Proteomes" id="UP000190868">
    <property type="component" value="Chromosome"/>
</dbReference>
<evidence type="ECO:0000259" key="6">
    <source>
        <dbReference type="Pfam" id="PF25917"/>
    </source>
</evidence>